<keyword evidence="2" id="KW-1185">Reference proteome</keyword>
<dbReference type="SUPFAM" id="SSF63829">
    <property type="entry name" value="Calcium-dependent phosphotriesterase"/>
    <property type="match status" value="1"/>
</dbReference>
<dbReference type="KEGG" id="mrc:R6Y96_08120"/>
<dbReference type="Proteomes" id="UP001305652">
    <property type="component" value="Chromosome"/>
</dbReference>
<organism evidence="1 2">
    <name type="scientific">Methanoculleus receptaculi</name>
    <dbReference type="NCBI Taxonomy" id="394967"/>
    <lineage>
        <taxon>Archaea</taxon>
        <taxon>Methanobacteriati</taxon>
        <taxon>Methanobacteriota</taxon>
        <taxon>Stenosarchaea group</taxon>
        <taxon>Methanomicrobia</taxon>
        <taxon>Methanomicrobiales</taxon>
        <taxon>Methanomicrobiaceae</taxon>
        <taxon>Methanoculleus</taxon>
    </lineage>
</organism>
<dbReference type="InterPro" id="IPR015943">
    <property type="entry name" value="WD40/YVTN_repeat-like_dom_sf"/>
</dbReference>
<name>A0AAX4FTK9_9EURY</name>
<dbReference type="GeneID" id="85733115"/>
<gene>
    <name evidence="1" type="ORF">R6Y96_08120</name>
</gene>
<accession>A0AAX4FTK9</accession>
<protein>
    <submittedName>
        <fullName evidence="1">Two-component regulator propeller domain-containing protein</fullName>
    </submittedName>
</protein>
<dbReference type="EMBL" id="CP137642">
    <property type="protein sequence ID" value="WOX57263.1"/>
    <property type="molecule type" value="Genomic_DNA"/>
</dbReference>
<evidence type="ECO:0000313" key="1">
    <source>
        <dbReference type="EMBL" id="WOX57263.1"/>
    </source>
</evidence>
<proteinExistence type="predicted"/>
<dbReference type="AlphaFoldDB" id="A0AAX4FTK9"/>
<sequence length="338" mass="36782">MKFLTPLLLASLLVIPSSSGIYIASPDYVSSIASADVKDVINGRYGDVIFATSSGLSIYTADGRWYSVNARNPRQTDYGFLEPLDNMVIALALDPDGHLWLGYSCGLQIGNGTGYHAIQDQDHLKNLNINCIRRWDNEVWVAAGSAGLHRWHDGNWTWYKPGGPSGAGFYTVVSMVVDAESDALVIDSENDGVWVLKGHARDRRFEQVFFGDDPLLTVSGVRVDPFGGVYLFNATTILHYSPDEGVTPVLNATDLSTFPVTINDVAATRDGTLLVASDKGIYGLNSSGIVLHLTSRDGIRENFVKKLFIDASGRCWFVVPGHVGCIPLIPQYPTIPVA</sequence>
<evidence type="ECO:0000313" key="2">
    <source>
        <dbReference type="Proteomes" id="UP001305652"/>
    </source>
</evidence>
<dbReference type="Gene3D" id="2.130.10.10">
    <property type="entry name" value="YVTN repeat-like/Quinoprotein amine dehydrogenase"/>
    <property type="match status" value="2"/>
</dbReference>
<dbReference type="RefSeq" id="WP_318620793.1">
    <property type="nucleotide sequence ID" value="NZ_CP137642.1"/>
</dbReference>
<reference evidence="1 2" key="1">
    <citation type="submission" date="2023-10" db="EMBL/GenBank/DDBJ databases">
        <title>The complete genome sequence of Methanoculleus receptaculi DSM 18860.</title>
        <authorList>
            <person name="Lai S.-J."/>
            <person name="You Y.-T."/>
            <person name="Chen S.-C."/>
        </authorList>
    </citation>
    <scope>NUCLEOTIDE SEQUENCE [LARGE SCALE GENOMIC DNA]</scope>
    <source>
        <strain evidence="1 2">DSM 18860</strain>
    </source>
</reference>